<dbReference type="InterPro" id="IPR017850">
    <property type="entry name" value="Alkaline_phosphatase_core_sf"/>
</dbReference>
<accession>A0A3E3K6H5</accession>
<feature type="active site" description="Phosphoserine intermediate" evidence="10 11">
    <location>
        <position position="62"/>
    </location>
</feature>
<dbReference type="HAMAP" id="MF_01038">
    <property type="entry name" value="GpmI"/>
    <property type="match status" value="1"/>
</dbReference>
<comment type="catalytic activity">
    <reaction evidence="1 10">
        <text>(2R)-2-phosphoglycerate = (2R)-3-phosphoglycerate</text>
        <dbReference type="Rhea" id="RHEA:15901"/>
        <dbReference type="ChEBI" id="CHEBI:58272"/>
        <dbReference type="ChEBI" id="CHEBI:58289"/>
        <dbReference type="EC" id="5.4.2.12"/>
    </reaction>
</comment>
<feature type="domain" description="BPG-independent PGAM N-terminal" evidence="15">
    <location>
        <begin position="82"/>
        <end position="296"/>
    </location>
</feature>
<evidence type="ECO:0000256" key="6">
    <source>
        <dbReference type="ARBA" id="ARBA00023152"/>
    </source>
</evidence>
<dbReference type="InterPro" id="IPR011258">
    <property type="entry name" value="BPG-indep_PGM_N"/>
</dbReference>
<feature type="binding site" evidence="10 13">
    <location>
        <position position="62"/>
    </location>
    <ligand>
        <name>Mn(2+)</name>
        <dbReference type="ChEBI" id="CHEBI:29035"/>
        <label>2</label>
    </ligand>
</feature>
<feature type="binding site" evidence="10 13">
    <location>
        <position position="405"/>
    </location>
    <ligand>
        <name>Mn(2+)</name>
        <dbReference type="ChEBI" id="CHEBI:29035"/>
        <label>1</label>
    </ligand>
</feature>
<dbReference type="OrthoDB" id="9800863at2"/>
<dbReference type="EMBL" id="QVLX01000001">
    <property type="protein sequence ID" value="RGE90195.1"/>
    <property type="molecule type" value="Genomic_DNA"/>
</dbReference>
<proteinExistence type="inferred from homology"/>
<dbReference type="PIRSF" id="PIRSF001492">
    <property type="entry name" value="IPGAM"/>
    <property type="match status" value="1"/>
</dbReference>
<feature type="binding site" evidence="10 12">
    <location>
        <begin position="260"/>
        <end position="263"/>
    </location>
    <ligand>
        <name>substrate</name>
    </ligand>
</feature>
<dbReference type="NCBIfam" id="TIGR01307">
    <property type="entry name" value="pgm_bpd_ind"/>
    <property type="match status" value="1"/>
</dbReference>
<dbReference type="InterPro" id="IPR036646">
    <property type="entry name" value="PGAM_B_sf"/>
</dbReference>
<dbReference type="GO" id="GO:0030145">
    <property type="term" value="F:manganese ion binding"/>
    <property type="evidence" value="ECO:0007669"/>
    <property type="project" value="UniProtKB-UniRule"/>
</dbReference>
<dbReference type="GO" id="GO:0006007">
    <property type="term" value="P:glucose catabolic process"/>
    <property type="evidence" value="ECO:0007669"/>
    <property type="project" value="InterPro"/>
</dbReference>
<organism evidence="16 17">
    <name type="scientific">Sellimonas intestinalis</name>
    <dbReference type="NCBI Taxonomy" id="1653434"/>
    <lineage>
        <taxon>Bacteria</taxon>
        <taxon>Bacillati</taxon>
        <taxon>Bacillota</taxon>
        <taxon>Clostridia</taxon>
        <taxon>Lachnospirales</taxon>
        <taxon>Lachnospiraceae</taxon>
        <taxon>Sellimonas</taxon>
    </lineage>
</organism>
<dbReference type="Pfam" id="PF06415">
    <property type="entry name" value="iPGM_N"/>
    <property type="match status" value="1"/>
</dbReference>
<gene>
    <name evidence="10" type="primary">gpmI</name>
    <name evidence="16" type="ORF">DW016_02820</name>
</gene>
<comment type="function">
    <text evidence="10">Catalyzes the interconversion of 2-phosphoglycerate and 3-phosphoglycerate.</text>
</comment>
<evidence type="ECO:0000256" key="7">
    <source>
        <dbReference type="ARBA" id="ARBA00023211"/>
    </source>
</evidence>
<evidence type="ECO:0000313" key="16">
    <source>
        <dbReference type="EMBL" id="RGE90195.1"/>
    </source>
</evidence>
<reference evidence="16 17" key="1">
    <citation type="submission" date="2018-08" db="EMBL/GenBank/DDBJ databases">
        <title>A genome reference for cultivated species of the human gut microbiota.</title>
        <authorList>
            <person name="Zou Y."/>
            <person name="Xue W."/>
            <person name="Luo G."/>
        </authorList>
    </citation>
    <scope>NUCLEOTIDE SEQUENCE [LARGE SCALE GENOMIC DNA]</scope>
    <source>
        <strain evidence="16 17">AF37-2AT</strain>
    </source>
</reference>
<evidence type="ECO:0000256" key="5">
    <source>
        <dbReference type="ARBA" id="ARBA00022723"/>
    </source>
</evidence>
<feature type="binding site" evidence="10 12">
    <location>
        <position position="185"/>
    </location>
    <ligand>
        <name>substrate</name>
    </ligand>
</feature>
<sequence>MSKKPTVLMILDGYGLSDKMNGNAVAEANTPVMDQLMAEYPFVRGNASGMAVGLPEGQMGNSEVGHLNMGAGRIVYQDLTKITKAIQDGDFFENEALLAACANVKAHDSALHLYGLVSDGGVHSHNTHIYGLLELAKRQGISKVYVHCFLDGRDTPPESGKDYVQELSDKMKEIGIGEIASVMGRYYVMDRDNRWDRVELAYKALVYGEGNQAKDAVEAIQNSYDDGKSDEFVVPAVITKGGKPVATIQENDSIIFFNFRPDRAREITRVFCADEFDGFDRGERVRTTYVCFTEYDVTIPNKMVAFHKTEITNTFGEYLAKNHMKQARIAETEKYAHVTFFFNGGVEEPNEGEDRILVKSPKVATYDLKPEMSAYEVCDKLVEAIRSLKYDVIIINFANPDMVGHTGVEAAAVKAIEAVDECVGRTVDAIKEVDGQMFICADHGNAEQLIDETTGEPFTAHTTNQVPFIIVNADPSYGLREGGCLADIAPTLIEMMGMKKPEEMTGSSLLIKK</sequence>
<evidence type="ECO:0000313" key="17">
    <source>
        <dbReference type="Proteomes" id="UP000261080"/>
    </source>
</evidence>
<feature type="binding site" evidence="10 13">
    <location>
        <position position="12"/>
    </location>
    <ligand>
        <name>Mn(2+)</name>
        <dbReference type="ChEBI" id="CHEBI:29035"/>
        <label>2</label>
    </ligand>
</feature>
<dbReference type="GO" id="GO:0006096">
    <property type="term" value="P:glycolytic process"/>
    <property type="evidence" value="ECO:0007669"/>
    <property type="project" value="UniProtKB-UniRule"/>
</dbReference>
<keyword evidence="7 10" id="KW-0464">Manganese</keyword>
<dbReference type="InterPro" id="IPR006124">
    <property type="entry name" value="Metalloenzyme"/>
</dbReference>
<dbReference type="EC" id="5.4.2.12" evidence="4 10"/>
<dbReference type="FunFam" id="3.40.720.10:FF:000001">
    <property type="entry name" value="2,3-bisphosphoglycerate-independent phosphoglycerate mutase"/>
    <property type="match status" value="1"/>
</dbReference>
<comment type="pathway">
    <text evidence="2 10">Carbohydrate degradation; glycolysis; pyruvate from D-glyceraldehyde 3-phosphate: step 3/5.</text>
</comment>
<evidence type="ECO:0000259" key="14">
    <source>
        <dbReference type="Pfam" id="PF01676"/>
    </source>
</evidence>
<dbReference type="InterPro" id="IPR005995">
    <property type="entry name" value="Pgm_bpd_ind"/>
</dbReference>
<evidence type="ECO:0000256" key="2">
    <source>
        <dbReference type="ARBA" id="ARBA00004798"/>
    </source>
</evidence>
<evidence type="ECO:0000259" key="15">
    <source>
        <dbReference type="Pfam" id="PF06415"/>
    </source>
</evidence>
<dbReference type="Gene3D" id="3.40.720.10">
    <property type="entry name" value="Alkaline Phosphatase, subunit A"/>
    <property type="match status" value="1"/>
</dbReference>
<evidence type="ECO:0000256" key="3">
    <source>
        <dbReference type="ARBA" id="ARBA00008819"/>
    </source>
</evidence>
<evidence type="ECO:0000256" key="4">
    <source>
        <dbReference type="ARBA" id="ARBA00012026"/>
    </source>
</evidence>
<evidence type="ECO:0000256" key="8">
    <source>
        <dbReference type="ARBA" id="ARBA00023235"/>
    </source>
</evidence>
<dbReference type="GO" id="GO:0043937">
    <property type="term" value="P:regulation of sporulation"/>
    <property type="evidence" value="ECO:0007669"/>
    <property type="project" value="UniProtKB-ARBA"/>
</dbReference>
<feature type="binding site" evidence="10 13">
    <location>
        <position position="442"/>
    </location>
    <ligand>
        <name>Mn(2+)</name>
        <dbReference type="ChEBI" id="CHEBI:29035"/>
        <label>2</label>
    </ligand>
</feature>
<dbReference type="RefSeq" id="WP_024732387.1">
    <property type="nucleotide sequence ID" value="NZ_CALBAT010000002.1"/>
</dbReference>
<protein>
    <recommendedName>
        <fullName evidence="9 10">2,3-bisphosphoglycerate-independent phosphoglycerate mutase</fullName>
        <shortName evidence="10">BPG-independent PGAM</shortName>
        <shortName evidence="10">Phosphoglyceromutase</shortName>
        <shortName evidence="10">iPGM</shortName>
        <ecNumber evidence="4 10">5.4.2.12</ecNumber>
    </recommendedName>
</protein>
<comment type="cofactor">
    <cofactor evidence="10">
        <name>Mn(2+)</name>
        <dbReference type="ChEBI" id="CHEBI:29035"/>
    </cofactor>
    <text evidence="10">Binds 2 manganese ions per subunit.</text>
</comment>
<comment type="similarity">
    <text evidence="3 10">Belongs to the BPG-independent phosphoglycerate mutase family.</text>
</comment>
<evidence type="ECO:0000256" key="10">
    <source>
        <dbReference type="HAMAP-Rule" id="MF_01038"/>
    </source>
</evidence>
<comment type="caution">
    <text evidence="16">The sequence shown here is derived from an EMBL/GenBank/DDBJ whole genome shotgun (WGS) entry which is preliminary data.</text>
</comment>
<evidence type="ECO:0000256" key="11">
    <source>
        <dbReference type="PIRSR" id="PIRSR001492-1"/>
    </source>
</evidence>
<evidence type="ECO:0000256" key="1">
    <source>
        <dbReference type="ARBA" id="ARBA00000370"/>
    </source>
</evidence>
<dbReference type="PANTHER" id="PTHR31637">
    <property type="entry name" value="2,3-BISPHOSPHOGLYCERATE-INDEPENDENT PHOSPHOGLYCERATE MUTASE"/>
    <property type="match status" value="1"/>
</dbReference>
<dbReference type="SUPFAM" id="SSF64158">
    <property type="entry name" value="2,3-Bisphosphoglycerate-independent phosphoglycerate mutase, substrate-binding domain"/>
    <property type="match status" value="1"/>
</dbReference>
<dbReference type="AlphaFoldDB" id="A0A3E3K6H5"/>
<feature type="binding site" evidence="10 12">
    <location>
        <position position="123"/>
    </location>
    <ligand>
        <name>substrate</name>
    </ligand>
</feature>
<name>A0A3E3K6H5_9FIRM</name>
<dbReference type="FunFam" id="3.40.1450.10:FF:000001">
    <property type="entry name" value="2,3-bisphosphoglycerate-independent phosphoglycerate mutase"/>
    <property type="match status" value="1"/>
</dbReference>
<comment type="subunit">
    <text evidence="10">Monomer.</text>
</comment>
<dbReference type="SUPFAM" id="SSF53649">
    <property type="entry name" value="Alkaline phosphatase-like"/>
    <property type="match status" value="1"/>
</dbReference>
<dbReference type="Proteomes" id="UP000261080">
    <property type="component" value="Unassembled WGS sequence"/>
</dbReference>
<evidence type="ECO:0000256" key="9">
    <source>
        <dbReference type="ARBA" id="ARBA00071648"/>
    </source>
</evidence>
<feature type="binding site" evidence="10 12">
    <location>
        <position position="191"/>
    </location>
    <ligand>
        <name>substrate</name>
    </ligand>
</feature>
<feature type="binding site" evidence="10 13">
    <location>
        <position position="443"/>
    </location>
    <ligand>
        <name>Mn(2+)</name>
        <dbReference type="ChEBI" id="CHEBI:29035"/>
        <label>2</label>
    </ligand>
</feature>
<dbReference type="Gene3D" id="3.40.1450.10">
    <property type="entry name" value="BPG-independent phosphoglycerate mutase, domain B"/>
    <property type="match status" value="1"/>
</dbReference>
<dbReference type="GO" id="GO:0005829">
    <property type="term" value="C:cytosol"/>
    <property type="evidence" value="ECO:0007669"/>
    <property type="project" value="TreeGrafter"/>
</dbReference>
<feature type="binding site" evidence="10 13">
    <location>
        <position position="461"/>
    </location>
    <ligand>
        <name>Mn(2+)</name>
        <dbReference type="ChEBI" id="CHEBI:29035"/>
        <label>1</label>
    </ligand>
</feature>
<feature type="domain" description="Metalloenzyme" evidence="14">
    <location>
        <begin position="4"/>
        <end position="500"/>
    </location>
</feature>
<dbReference type="UniPathway" id="UPA00109">
    <property type="reaction ID" value="UER00186"/>
</dbReference>
<feature type="binding site" evidence="10 12">
    <location>
        <begin position="153"/>
        <end position="154"/>
    </location>
    <ligand>
        <name>substrate</name>
    </ligand>
</feature>
<keyword evidence="8 10" id="KW-0413">Isomerase</keyword>
<keyword evidence="17" id="KW-1185">Reference proteome</keyword>
<dbReference type="Pfam" id="PF01676">
    <property type="entry name" value="Metalloenzyme"/>
    <property type="match status" value="1"/>
</dbReference>
<keyword evidence="6 10" id="KW-0324">Glycolysis</keyword>
<dbReference type="PANTHER" id="PTHR31637:SF0">
    <property type="entry name" value="2,3-BISPHOSPHOGLYCERATE-INDEPENDENT PHOSPHOGLYCERATE MUTASE"/>
    <property type="match status" value="1"/>
</dbReference>
<evidence type="ECO:0000256" key="13">
    <source>
        <dbReference type="PIRSR" id="PIRSR001492-3"/>
    </source>
</evidence>
<dbReference type="GO" id="GO:0004619">
    <property type="term" value="F:phosphoglycerate mutase activity"/>
    <property type="evidence" value="ECO:0007669"/>
    <property type="project" value="UniProtKB-UniRule"/>
</dbReference>
<feature type="binding site" evidence="10 12">
    <location>
        <position position="334"/>
    </location>
    <ligand>
        <name>substrate</name>
    </ligand>
</feature>
<keyword evidence="5 10" id="KW-0479">Metal-binding</keyword>
<dbReference type="CDD" id="cd16010">
    <property type="entry name" value="iPGM"/>
    <property type="match status" value="1"/>
</dbReference>
<evidence type="ECO:0000256" key="12">
    <source>
        <dbReference type="PIRSR" id="PIRSR001492-2"/>
    </source>
</evidence>
<feature type="binding site" evidence="10 13">
    <location>
        <position position="401"/>
    </location>
    <ligand>
        <name>Mn(2+)</name>
        <dbReference type="ChEBI" id="CHEBI:29035"/>
        <label>1</label>
    </ligand>
</feature>